<dbReference type="Ensembl" id="ENSACLT00000072984.1">
    <property type="protein sequence ID" value="ENSACLP00000065055.1"/>
    <property type="gene ID" value="ENSACLG00000031730.1"/>
</dbReference>
<sequence>EIWKCTVDGILHCHLVAICVLQGSMRRGVRGLSSQLAALIYTQMFQRMHGCINLHMNLADISKHPYPKCAGHKQNMPNVLLFAEGRKQKNIPVILRLLTLHEPGRKDKVFKCI</sequence>
<keyword evidence="2" id="KW-1185">Reference proteome</keyword>
<dbReference type="Proteomes" id="UP000265100">
    <property type="component" value="Chromosome 12"/>
</dbReference>
<reference evidence="1" key="3">
    <citation type="submission" date="2025-09" db="UniProtKB">
        <authorList>
            <consortium name="Ensembl"/>
        </authorList>
    </citation>
    <scope>IDENTIFICATION</scope>
</reference>
<accession>A0AAX7U862</accession>
<evidence type="ECO:0000313" key="1">
    <source>
        <dbReference type="Ensembl" id="ENSACLP00000065055.1"/>
    </source>
</evidence>
<name>A0AAX7U862_ASTCA</name>
<dbReference type="AlphaFoldDB" id="A0AAX7U862"/>
<reference evidence="1" key="1">
    <citation type="submission" date="2018-05" db="EMBL/GenBank/DDBJ databases">
        <authorList>
            <person name="Datahose"/>
        </authorList>
    </citation>
    <scope>NUCLEOTIDE SEQUENCE</scope>
</reference>
<protein>
    <submittedName>
        <fullName evidence="1">Uncharacterized protein</fullName>
    </submittedName>
</protein>
<evidence type="ECO:0000313" key="2">
    <source>
        <dbReference type="Proteomes" id="UP000265100"/>
    </source>
</evidence>
<proteinExistence type="predicted"/>
<organism evidence="1 2">
    <name type="scientific">Astatotilapia calliptera</name>
    <name type="common">Eastern happy</name>
    <name type="synonym">Chromis callipterus</name>
    <dbReference type="NCBI Taxonomy" id="8154"/>
    <lineage>
        <taxon>Eukaryota</taxon>
        <taxon>Metazoa</taxon>
        <taxon>Chordata</taxon>
        <taxon>Craniata</taxon>
        <taxon>Vertebrata</taxon>
        <taxon>Euteleostomi</taxon>
        <taxon>Actinopterygii</taxon>
        <taxon>Neopterygii</taxon>
        <taxon>Teleostei</taxon>
        <taxon>Neoteleostei</taxon>
        <taxon>Acanthomorphata</taxon>
        <taxon>Ovalentaria</taxon>
        <taxon>Cichlomorphae</taxon>
        <taxon>Cichliformes</taxon>
        <taxon>Cichlidae</taxon>
        <taxon>African cichlids</taxon>
        <taxon>Pseudocrenilabrinae</taxon>
        <taxon>Haplochromini</taxon>
        <taxon>Astatotilapia</taxon>
    </lineage>
</organism>
<reference evidence="1" key="2">
    <citation type="submission" date="2025-08" db="UniProtKB">
        <authorList>
            <consortium name="Ensembl"/>
        </authorList>
    </citation>
    <scope>IDENTIFICATION</scope>
</reference>